<dbReference type="CTD" id="6754362"/>
<dbReference type="OrthoDB" id="6019768at2759"/>
<dbReference type="HOGENOM" id="CLU_2213253_0_0_1"/>
<dbReference type="EMBL" id="DS985246">
    <property type="protein sequence ID" value="EDV23624.1"/>
    <property type="molecule type" value="Genomic_DNA"/>
</dbReference>
<evidence type="ECO:0000313" key="1">
    <source>
        <dbReference type="EMBL" id="EDV23624.1"/>
    </source>
</evidence>
<gene>
    <name evidence="1" type="ORF">TRIADDRAFT_57026</name>
</gene>
<reference evidence="1 2" key="1">
    <citation type="journal article" date="2008" name="Nature">
        <title>The Trichoplax genome and the nature of placozoans.</title>
        <authorList>
            <person name="Srivastava M."/>
            <person name="Begovic E."/>
            <person name="Chapman J."/>
            <person name="Putnam N.H."/>
            <person name="Hellsten U."/>
            <person name="Kawashima T."/>
            <person name="Kuo A."/>
            <person name="Mitros T."/>
            <person name="Salamov A."/>
            <person name="Carpenter M.L."/>
            <person name="Signorovitch A.Y."/>
            <person name="Moreno M.A."/>
            <person name="Kamm K."/>
            <person name="Grimwood J."/>
            <person name="Schmutz J."/>
            <person name="Shapiro H."/>
            <person name="Grigoriev I.V."/>
            <person name="Buss L.W."/>
            <person name="Schierwater B."/>
            <person name="Dellaporta S.L."/>
            <person name="Rokhsar D.S."/>
        </authorList>
    </citation>
    <scope>NUCLEOTIDE SEQUENCE [LARGE SCALE GENOMIC DNA]</scope>
    <source>
        <strain evidence="1 2">Grell-BS-1999</strain>
    </source>
</reference>
<protein>
    <submittedName>
        <fullName evidence="1">Uncharacterized protein</fullName>
    </submittedName>
</protein>
<sequence length="107" mass="11695">MGIGTSCHTAVYQKKSKMSSSLLQQLALLAYINGDPRGKDLYNATVGVNLAMNLHQKFKSSTKGDALRAVAVNGVTEYIKHHPNASEEQIAAEVVRQISEFVKAYRS</sequence>
<keyword evidence="2" id="KW-1185">Reference proteome</keyword>
<proteinExistence type="predicted"/>
<accession>B3S0F0</accession>
<dbReference type="OMA" id="YINGDPR"/>
<dbReference type="KEGG" id="tad:TRIADDRAFT_57026"/>
<dbReference type="RefSeq" id="XP_002113150.1">
    <property type="nucleotide sequence ID" value="XM_002113114.1"/>
</dbReference>
<dbReference type="AlphaFoldDB" id="B3S0F0"/>
<dbReference type="Proteomes" id="UP000009022">
    <property type="component" value="Unassembled WGS sequence"/>
</dbReference>
<dbReference type="InParanoid" id="B3S0F0"/>
<organism evidence="1 2">
    <name type="scientific">Trichoplax adhaerens</name>
    <name type="common">Trichoplax reptans</name>
    <dbReference type="NCBI Taxonomy" id="10228"/>
    <lineage>
        <taxon>Eukaryota</taxon>
        <taxon>Metazoa</taxon>
        <taxon>Placozoa</taxon>
        <taxon>Uniplacotomia</taxon>
        <taxon>Trichoplacea</taxon>
        <taxon>Trichoplacidae</taxon>
        <taxon>Trichoplax</taxon>
    </lineage>
</organism>
<dbReference type="GeneID" id="6754362"/>
<evidence type="ECO:0000313" key="2">
    <source>
        <dbReference type="Proteomes" id="UP000009022"/>
    </source>
</evidence>
<name>B3S0F0_TRIAD</name>